<feature type="transmembrane region" description="Helical" evidence="1">
    <location>
        <begin position="293"/>
        <end position="318"/>
    </location>
</feature>
<dbReference type="GO" id="GO:0016020">
    <property type="term" value="C:membrane"/>
    <property type="evidence" value="ECO:0007669"/>
    <property type="project" value="InterPro"/>
</dbReference>
<reference evidence="2" key="2">
    <citation type="journal article" date="2012" name="PLoS ONE">
        <title>A Deeply Branching Thermophilic Bacterium with an Ancient Acetyl-CoA Pathway Dominates a Subsurface Ecosystem.</title>
        <authorList>
            <person name="Takami H."/>
            <person name="Noguchi H."/>
            <person name="Takaki Y."/>
            <person name="Uchiyama I."/>
            <person name="Toyoda A."/>
            <person name="Nishi S."/>
            <person name="Chee G.-J."/>
            <person name="Arai W."/>
            <person name="Nunoura T."/>
            <person name="Itoh T."/>
            <person name="Hattori M."/>
            <person name="Takai K."/>
        </authorList>
    </citation>
    <scope>NUCLEOTIDE SEQUENCE</scope>
</reference>
<dbReference type="AlphaFoldDB" id="H5ST39"/>
<feature type="transmembrane region" description="Helical" evidence="1">
    <location>
        <begin position="393"/>
        <end position="412"/>
    </location>
</feature>
<feature type="transmembrane region" description="Helical" evidence="1">
    <location>
        <begin position="116"/>
        <end position="134"/>
    </location>
</feature>
<feature type="transmembrane region" description="Helical" evidence="1">
    <location>
        <begin position="79"/>
        <end position="104"/>
    </location>
</feature>
<sequence length="420" mass="45475">MRAWWPLAASWMLMGLELPAVSAVVARLPEPQINLAAYGVVFALSMIIESPIIMLLAASTALSRDWDSYLKVRRFMMQAGAFLTALHVVIAFTPLYYVVVVDLIGAPSEIIEPARWGLMLMTPWTWSIAYRRFNQGVLIRFGHSEIVGLGTVVRLSANILVLSVGYLIGAVPGIVVATSAVSMGVMSEAFFVGLRVRPLLQRLQKIAPDGEPLTLRSFLKFYIPLAMTSLLTLLVQPIGSAAISRMPGALESLAVWPVVSGLLFLLRSTGIAYNEVVVALLGEPKAQENLRRFATILSLSLTAILVLIAATPLAGLWFRGLSGLPLTLANLAQSSLWLAVLLPAFSVWQSWYQGSLVYARQTRGVTEAMALSLLVSSVILGAGVLWGQVTGLYIAQAAFTIGGFAQMLWLAYRSRGVLSS</sequence>
<dbReference type="Pfam" id="PF07260">
    <property type="entry name" value="ANKH"/>
    <property type="match status" value="1"/>
</dbReference>
<keyword evidence="1" id="KW-1133">Transmembrane helix</keyword>
<feature type="transmembrane region" description="Helical" evidence="1">
    <location>
        <begin position="221"/>
        <end position="243"/>
    </location>
</feature>
<proteinExistence type="predicted"/>
<feature type="transmembrane region" description="Helical" evidence="1">
    <location>
        <begin position="324"/>
        <end position="348"/>
    </location>
</feature>
<protein>
    <submittedName>
        <fullName evidence="2">Hypothetical conserved protein</fullName>
    </submittedName>
</protein>
<accession>H5ST39</accession>
<evidence type="ECO:0000256" key="1">
    <source>
        <dbReference type="SAM" id="Phobius"/>
    </source>
</evidence>
<dbReference type="EMBL" id="AP011802">
    <property type="protein sequence ID" value="BAL59329.1"/>
    <property type="molecule type" value="Genomic_DNA"/>
</dbReference>
<feature type="transmembrane region" description="Helical" evidence="1">
    <location>
        <begin position="368"/>
        <end position="387"/>
    </location>
</feature>
<organism evidence="2">
    <name type="scientific">Acetithermum autotrophicum</name>
    <dbReference type="NCBI Taxonomy" id="1446466"/>
    <lineage>
        <taxon>Bacteria</taxon>
        <taxon>Candidatus Bipolaricaulota</taxon>
        <taxon>Candidatus Acetithermum</taxon>
    </lineage>
</organism>
<reference evidence="2" key="1">
    <citation type="journal article" date="2005" name="Environ. Microbiol.">
        <title>Genetic and functional properties of uncultivated thermophilic crenarchaeotes from a subsurface gold mine as revealed by analysis of genome fragments.</title>
        <authorList>
            <person name="Nunoura T."/>
            <person name="Hirayama H."/>
            <person name="Takami H."/>
            <person name="Oida H."/>
            <person name="Nishi S."/>
            <person name="Shimamura S."/>
            <person name="Suzuki Y."/>
            <person name="Inagaki F."/>
            <person name="Takai K."/>
            <person name="Nealson K.H."/>
            <person name="Horikoshi K."/>
        </authorList>
    </citation>
    <scope>NUCLEOTIDE SEQUENCE</scope>
</reference>
<name>H5ST39_ACEAU</name>
<keyword evidence="1" id="KW-0812">Transmembrane</keyword>
<dbReference type="GO" id="GO:0035435">
    <property type="term" value="P:phosphate ion transmembrane transport"/>
    <property type="evidence" value="ECO:0007669"/>
    <property type="project" value="InterPro"/>
</dbReference>
<dbReference type="GO" id="GO:0005315">
    <property type="term" value="F:phosphate transmembrane transporter activity"/>
    <property type="evidence" value="ECO:0007669"/>
    <property type="project" value="InterPro"/>
</dbReference>
<gene>
    <name evidence="2" type="ORF">HGMM_OP3C484</name>
</gene>
<feature type="transmembrane region" description="Helical" evidence="1">
    <location>
        <begin position="33"/>
        <end position="58"/>
    </location>
</feature>
<dbReference type="InterPro" id="IPR009887">
    <property type="entry name" value="ANKH"/>
</dbReference>
<keyword evidence="1" id="KW-0472">Membrane</keyword>
<evidence type="ECO:0000313" key="2">
    <source>
        <dbReference type="EMBL" id="BAL59329.1"/>
    </source>
</evidence>